<protein>
    <submittedName>
        <fullName evidence="1">Uncharacterized protein</fullName>
    </submittedName>
</protein>
<evidence type="ECO:0000313" key="2">
    <source>
        <dbReference type="Proteomes" id="UP000031967"/>
    </source>
</evidence>
<sequence>MEVKKIEVGSKVKWVSQSQGSVKEKAGIVHAVVEAGANAMSLLPTGIVSSQIKFDTWRSLHKRYIIAVPRGGKSQKIDYYCPRVGDLQLRND</sequence>
<name>A0ABR5AA67_9BACL</name>
<dbReference type="Proteomes" id="UP000031967">
    <property type="component" value="Unassembled WGS sequence"/>
</dbReference>
<accession>A0ABR5AA67</accession>
<evidence type="ECO:0000313" key="1">
    <source>
        <dbReference type="EMBL" id="KIL37950.1"/>
    </source>
</evidence>
<gene>
    <name evidence="1" type="ORF">SD70_29615</name>
</gene>
<comment type="caution">
    <text evidence="1">The sequence shown here is derived from an EMBL/GenBank/DDBJ whole genome shotgun (WGS) entry which is preliminary data.</text>
</comment>
<proteinExistence type="predicted"/>
<keyword evidence="2" id="KW-1185">Reference proteome</keyword>
<reference evidence="1 2" key="1">
    <citation type="submission" date="2014-12" db="EMBL/GenBank/DDBJ databases">
        <title>Draft genome sequence of Paenibacillus kamchatkensis strain B-2647.</title>
        <authorList>
            <person name="Karlyshev A.V."/>
            <person name="Kudryashova E.B."/>
        </authorList>
    </citation>
    <scope>NUCLEOTIDE SEQUENCE [LARGE SCALE GENOMIC DNA]</scope>
    <source>
        <strain evidence="1 2">VKM B-2647</strain>
    </source>
</reference>
<dbReference type="EMBL" id="JXAK01000085">
    <property type="protein sequence ID" value="KIL37950.1"/>
    <property type="molecule type" value="Genomic_DNA"/>
</dbReference>
<organism evidence="1 2">
    <name type="scientific">Gordoniibacillus kamchatkensis</name>
    <dbReference type="NCBI Taxonomy" id="1590651"/>
    <lineage>
        <taxon>Bacteria</taxon>
        <taxon>Bacillati</taxon>
        <taxon>Bacillota</taxon>
        <taxon>Bacilli</taxon>
        <taxon>Bacillales</taxon>
        <taxon>Paenibacillaceae</taxon>
        <taxon>Gordoniibacillus</taxon>
    </lineage>
</organism>